<dbReference type="Gene3D" id="3.30.565.10">
    <property type="entry name" value="Histidine kinase-like ATPase, C-terminal domain"/>
    <property type="match status" value="1"/>
</dbReference>
<gene>
    <name evidence="8" type="ORF">J2S45_000119</name>
</gene>
<evidence type="ECO:0000256" key="4">
    <source>
        <dbReference type="SAM" id="MobiDB-lite"/>
    </source>
</evidence>
<keyword evidence="2 8" id="KW-0418">Kinase</keyword>
<comment type="caution">
    <text evidence="8">The sequence shown here is derived from an EMBL/GenBank/DDBJ whole genome shotgun (WGS) entry which is preliminary data.</text>
</comment>
<dbReference type="Proteomes" id="UP001230145">
    <property type="component" value="Unassembled WGS sequence"/>
</dbReference>
<dbReference type="GO" id="GO:0004673">
    <property type="term" value="F:protein histidine kinase activity"/>
    <property type="evidence" value="ECO:0007669"/>
    <property type="project" value="UniProtKB-EC"/>
</dbReference>
<feature type="transmembrane region" description="Helical" evidence="5">
    <location>
        <begin position="147"/>
        <end position="168"/>
    </location>
</feature>
<feature type="domain" description="Signal transduction histidine kinase subgroup 3 dimerisation and phosphoacceptor" evidence="7">
    <location>
        <begin position="187"/>
        <end position="251"/>
    </location>
</feature>
<sequence length="369" mass="39373">MKHDPPNARYREERHSRIVGMIMAFVWLAFLIPPVMGILAQDAPASAKAIPLAGIAAFIASYVAATSYAFTRPDPFSDTFYPVSAALAASSFLIFVGLTLAYPGSAAMGIYVIAQVVTTLPPRIGSTVGAALTVGVLLLTSDLPDDGAWALGIISVAVYVSTVATGFFTRQSERENRSARREAALDERERIARDVHDVLGHTLTVIALKSELAAKLFDRDPTRVRAELADINELSRQAIADVRSTVSGLAGRQLASELAHIKEVADDAGISLTITGTADDADPGHRILFGWVAREAMTNIVRHSGARHADIDIAEKRIVVTDDGVGFSPLVEGNGLRGLRQRVENAGGRLRITSPGPSGRGSRIEVELS</sequence>
<evidence type="ECO:0000313" key="8">
    <source>
        <dbReference type="EMBL" id="MDP9831440.1"/>
    </source>
</evidence>
<dbReference type="EC" id="2.7.13.3" evidence="8"/>
<dbReference type="Pfam" id="PF02518">
    <property type="entry name" value="HATPase_c"/>
    <property type="match status" value="1"/>
</dbReference>
<proteinExistence type="predicted"/>
<keyword evidence="1 8" id="KW-0808">Transferase</keyword>
<evidence type="ECO:0000259" key="7">
    <source>
        <dbReference type="Pfam" id="PF07730"/>
    </source>
</evidence>
<dbReference type="Pfam" id="PF07730">
    <property type="entry name" value="HisKA_3"/>
    <property type="match status" value="1"/>
</dbReference>
<keyword evidence="5" id="KW-0812">Transmembrane</keyword>
<evidence type="ECO:0000259" key="6">
    <source>
        <dbReference type="Pfam" id="PF02518"/>
    </source>
</evidence>
<keyword evidence="9" id="KW-1185">Reference proteome</keyword>
<evidence type="ECO:0000256" key="1">
    <source>
        <dbReference type="ARBA" id="ARBA00022679"/>
    </source>
</evidence>
<dbReference type="EMBL" id="JAUSQL010000001">
    <property type="protein sequence ID" value="MDP9831440.1"/>
    <property type="molecule type" value="Genomic_DNA"/>
</dbReference>
<dbReference type="InterPro" id="IPR011712">
    <property type="entry name" value="Sig_transdc_His_kin_sub3_dim/P"/>
</dbReference>
<dbReference type="PANTHER" id="PTHR24421:SF63">
    <property type="entry name" value="SENSOR HISTIDINE KINASE DESK"/>
    <property type="match status" value="1"/>
</dbReference>
<dbReference type="CDD" id="cd16917">
    <property type="entry name" value="HATPase_UhpB-NarQ-NarX-like"/>
    <property type="match status" value="1"/>
</dbReference>
<keyword evidence="3" id="KW-0902">Two-component regulatory system</keyword>
<reference evidence="8 9" key="1">
    <citation type="submission" date="2023-07" db="EMBL/GenBank/DDBJ databases">
        <title>Sequencing the genomes of 1000 actinobacteria strains.</title>
        <authorList>
            <person name="Klenk H.-P."/>
        </authorList>
    </citation>
    <scope>NUCLEOTIDE SEQUENCE [LARGE SCALE GENOMIC DNA]</scope>
    <source>
        <strain evidence="8 9">DSM 19515</strain>
    </source>
</reference>
<dbReference type="SUPFAM" id="SSF55874">
    <property type="entry name" value="ATPase domain of HSP90 chaperone/DNA topoisomerase II/histidine kinase"/>
    <property type="match status" value="1"/>
</dbReference>
<dbReference type="RefSeq" id="WP_307634175.1">
    <property type="nucleotide sequence ID" value="NZ_JAUSQL010000001.1"/>
</dbReference>
<evidence type="ECO:0000256" key="2">
    <source>
        <dbReference type="ARBA" id="ARBA00022777"/>
    </source>
</evidence>
<accession>A0ABT9PHL4</accession>
<feature type="transmembrane region" description="Helical" evidence="5">
    <location>
        <begin position="52"/>
        <end position="71"/>
    </location>
</feature>
<name>A0ABT9PHL4_9ACTO</name>
<evidence type="ECO:0000256" key="3">
    <source>
        <dbReference type="ARBA" id="ARBA00023012"/>
    </source>
</evidence>
<evidence type="ECO:0000313" key="9">
    <source>
        <dbReference type="Proteomes" id="UP001230145"/>
    </source>
</evidence>
<feature type="transmembrane region" description="Helical" evidence="5">
    <location>
        <begin position="83"/>
        <end position="112"/>
    </location>
</feature>
<feature type="transmembrane region" description="Helical" evidence="5">
    <location>
        <begin position="20"/>
        <end position="40"/>
    </location>
</feature>
<protein>
    <submittedName>
        <fullName evidence="8">Two-component system sensor histidine kinase DesK</fullName>
        <ecNumber evidence="8">2.7.13.3</ecNumber>
    </submittedName>
</protein>
<dbReference type="InterPro" id="IPR050482">
    <property type="entry name" value="Sensor_HK_TwoCompSys"/>
</dbReference>
<feature type="domain" description="Histidine kinase/HSP90-like ATPase" evidence="6">
    <location>
        <begin position="292"/>
        <end position="368"/>
    </location>
</feature>
<organism evidence="8 9">
    <name type="scientific">Trueperella abortisuis</name>
    <dbReference type="NCBI Taxonomy" id="445930"/>
    <lineage>
        <taxon>Bacteria</taxon>
        <taxon>Bacillati</taxon>
        <taxon>Actinomycetota</taxon>
        <taxon>Actinomycetes</taxon>
        <taxon>Actinomycetales</taxon>
        <taxon>Actinomycetaceae</taxon>
        <taxon>Trueperella</taxon>
    </lineage>
</organism>
<dbReference type="InterPro" id="IPR003594">
    <property type="entry name" value="HATPase_dom"/>
</dbReference>
<keyword evidence="5" id="KW-1133">Transmembrane helix</keyword>
<feature type="region of interest" description="Disordered" evidence="4">
    <location>
        <begin position="349"/>
        <end position="369"/>
    </location>
</feature>
<dbReference type="InterPro" id="IPR036890">
    <property type="entry name" value="HATPase_C_sf"/>
</dbReference>
<dbReference type="Gene3D" id="1.20.5.1930">
    <property type="match status" value="1"/>
</dbReference>
<evidence type="ECO:0000256" key="5">
    <source>
        <dbReference type="SAM" id="Phobius"/>
    </source>
</evidence>
<keyword evidence="5" id="KW-0472">Membrane</keyword>
<dbReference type="PANTHER" id="PTHR24421">
    <property type="entry name" value="NITRATE/NITRITE SENSOR PROTEIN NARX-RELATED"/>
    <property type="match status" value="1"/>
</dbReference>